<evidence type="ECO:0000313" key="4">
    <source>
        <dbReference type="Ensembl" id="ENSLAFP00000022084.1"/>
    </source>
</evidence>
<dbReference type="InterPro" id="IPR019034">
    <property type="entry name" value="UPF0390"/>
</dbReference>
<evidence type="ECO:0000313" key="5">
    <source>
        <dbReference type="Proteomes" id="UP000007646"/>
    </source>
</evidence>
<reference evidence="4 5" key="1">
    <citation type="submission" date="2009-06" db="EMBL/GenBank/DDBJ databases">
        <title>The Genome Sequence of Loxodonta africana (African elephant).</title>
        <authorList>
            <person name="Di Palma F."/>
            <person name="Heiman D."/>
            <person name="Young S."/>
            <person name="Johnson J."/>
            <person name="Lander E.S."/>
            <person name="Lindblad-Toh K."/>
        </authorList>
    </citation>
    <scope>NUCLEOTIDE SEQUENCE [LARGE SCALE GENOMIC DNA]</scope>
    <source>
        <strain evidence="4 5">Isolate ISIS603380</strain>
    </source>
</reference>
<dbReference type="PANTHER" id="PTHR16967">
    <property type="entry name" value="LEYDIG CELL TUMOR 10 KDA PROTEIN HOMOLOG"/>
    <property type="match status" value="1"/>
</dbReference>
<protein>
    <recommendedName>
        <fullName evidence="6">Leydig cell tumor 10 kDa protein homolog</fullName>
    </recommendedName>
</protein>
<reference evidence="4" key="2">
    <citation type="submission" date="2025-08" db="UniProtKB">
        <authorList>
            <consortium name="Ensembl"/>
        </authorList>
    </citation>
    <scope>IDENTIFICATION</scope>
    <source>
        <strain evidence="4">Isolate ISIS603380</strain>
    </source>
</reference>
<reference evidence="4" key="3">
    <citation type="submission" date="2025-09" db="UniProtKB">
        <authorList>
            <consortium name="Ensembl"/>
        </authorList>
    </citation>
    <scope>IDENTIFICATION</scope>
    <source>
        <strain evidence="4">Isolate ISIS603380</strain>
    </source>
</reference>
<keyword evidence="5" id="KW-1185">Reference proteome</keyword>
<comment type="function">
    <text evidence="1">May have a potential role in hypercalcemia of malignancy.</text>
</comment>
<proteinExistence type="inferred from homology"/>
<dbReference type="Proteomes" id="UP000007646">
    <property type="component" value="Unassembled WGS sequence"/>
</dbReference>
<dbReference type="InParanoid" id="G3U2M6"/>
<feature type="region of interest" description="Disordered" evidence="3">
    <location>
        <begin position="67"/>
        <end position="94"/>
    </location>
</feature>
<name>G3U2M6_LOXAF</name>
<accession>G3U2M6</accession>
<evidence type="ECO:0000256" key="3">
    <source>
        <dbReference type="SAM" id="MobiDB-lite"/>
    </source>
</evidence>
<dbReference type="AlphaFoldDB" id="G3U2M6"/>
<sequence length="94" mass="10146">LQESRKKIQAKKLGKSKAAASEQSQGPRKGGHVITPKKACVVQQRKLKKDLEVGTQKKLERDVVMKASTSVPKKLALMKTPGKEKGPASAKTPS</sequence>
<dbReference type="Ensembl" id="ENSLAFT00000032539.1">
    <property type="protein sequence ID" value="ENSLAFP00000022084.1"/>
    <property type="gene ID" value="ENSLAFG00000026950.1"/>
</dbReference>
<feature type="region of interest" description="Disordered" evidence="3">
    <location>
        <begin position="1"/>
        <end position="37"/>
    </location>
</feature>
<evidence type="ECO:0008006" key="6">
    <source>
        <dbReference type="Google" id="ProtNLM"/>
    </source>
</evidence>
<dbReference type="Pfam" id="PF09495">
    <property type="entry name" value="DUF2462"/>
    <property type="match status" value="1"/>
</dbReference>
<evidence type="ECO:0000256" key="1">
    <source>
        <dbReference type="ARBA" id="ARBA00003358"/>
    </source>
</evidence>
<comment type="similarity">
    <text evidence="2">Belongs to the UPF0390 family.</text>
</comment>
<dbReference type="OMA" id="GQHNKQK"/>
<organism evidence="4 5">
    <name type="scientific">Loxodonta africana</name>
    <name type="common">African elephant</name>
    <dbReference type="NCBI Taxonomy" id="9785"/>
    <lineage>
        <taxon>Eukaryota</taxon>
        <taxon>Metazoa</taxon>
        <taxon>Chordata</taxon>
        <taxon>Craniata</taxon>
        <taxon>Vertebrata</taxon>
        <taxon>Euteleostomi</taxon>
        <taxon>Mammalia</taxon>
        <taxon>Eutheria</taxon>
        <taxon>Afrotheria</taxon>
        <taxon>Proboscidea</taxon>
        <taxon>Elephantidae</taxon>
        <taxon>Loxodonta</taxon>
    </lineage>
</organism>
<dbReference type="HOGENOM" id="CLU_182392_0_0_1"/>
<evidence type="ECO:0000256" key="2">
    <source>
        <dbReference type="ARBA" id="ARBA00006802"/>
    </source>
</evidence>
<dbReference type="GeneTree" id="ENSGT01030000236280"/>
<dbReference type="PANTHER" id="PTHR16967:SF1">
    <property type="entry name" value="LEYDIG CELL TUMOR 10 KDA PROTEIN HOMOLOG"/>
    <property type="match status" value="1"/>
</dbReference>